<accession>A0ABX8TCH2</accession>
<dbReference type="InterPro" id="IPR025291">
    <property type="entry name" value="DUF4153"/>
</dbReference>
<feature type="transmembrane region" description="Helical" evidence="1">
    <location>
        <begin position="234"/>
        <end position="252"/>
    </location>
</feature>
<proteinExistence type="predicted"/>
<keyword evidence="1" id="KW-0812">Transmembrane</keyword>
<name>A0ABX8TCH2_9CAUL</name>
<feature type="transmembrane region" description="Helical" evidence="1">
    <location>
        <begin position="58"/>
        <end position="79"/>
    </location>
</feature>
<feature type="transmembrane region" description="Helical" evidence="1">
    <location>
        <begin position="118"/>
        <end position="136"/>
    </location>
</feature>
<keyword evidence="1" id="KW-1133">Transmembrane helix</keyword>
<protein>
    <submittedName>
        <fullName evidence="2">DUF4153 domain-containing protein</fullName>
    </submittedName>
</protein>
<keyword evidence="3" id="KW-1185">Reference proteome</keyword>
<evidence type="ECO:0000256" key="1">
    <source>
        <dbReference type="SAM" id="Phobius"/>
    </source>
</evidence>
<feature type="transmembrane region" description="Helical" evidence="1">
    <location>
        <begin position="156"/>
        <end position="177"/>
    </location>
</feature>
<feature type="transmembrane region" description="Helical" evidence="1">
    <location>
        <begin position="333"/>
        <end position="358"/>
    </location>
</feature>
<dbReference type="Proteomes" id="UP000824334">
    <property type="component" value="Chromosome"/>
</dbReference>
<evidence type="ECO:0000313" key="2">
    <source>
        <dbReference type="EMBL" id="QYC08876.1"/>
    </source>
</evidence>
<dbReference type="Pfam" id="PF13687">
    <property type="entry name" value="DUF4153"/>
    <property type="match status" value="1"/>
</dbReference>
<feature type="transmembrane region" description="Helical" evidence="1">
    <location>
        <begin position="302"/>
        <end position="321"/>
    </location>
</feature>
<feature type="transmembrane region" description="Helical" evidence="1">
    <location>
        <begin position="370"/>
        <end position="391"/>
    </location>
</feature>
<feature type="transmembrane region" description="Helical" evidence="1">
    <location>
        <begin position="403"/>
        <end position="423"/>
    </location>
</feature>
<gene>
    <name evidence="2" type="ORF">KWG56_09470</name>
</gene>
<dbReference type="EMBL" id="CP080034">
    <property type="protein sequence ID" value="QYC08876.1"/>
    <property type="molecule type" value="Genomic_DNA"/>
</dbReference>
<keyword evidence="1" id="KW-0472">Membrane</keyword>
<feature type="transmembrane region" description="Helical" evidence="1">
    <location>
        <begin position="198"/>
        <end position="222"/>
    </location>
</feature>
<organism evidence="2 3">
    <name type="scientific">Brevundimonas nasdae</name>
    <dbReference type="NCBI Taxonomy" id="172043"/>
    <lineage>
        <taxon>Bacteria</taxon>
        <taxon>Pseudomonadati</taxon>
        <taxon>Pseudomonadota</taxon>
        <taxon>Alphaproteobacteria</taxon>
        <taxon>Caulobacterales</taxon>
        <taxon>Caulobacteraceae</taxon>
        <taxon>Brevundimonas</taxon>
    </lineage>
</organism>
<feature type="transmembrane region" description="Helical" evidence="1">
    <location>
        <begin position="264"/>
        <end position="290"/>
    </location>
</feature>
<feature type="transmembrane region" description="Helical" evidence="1">
    <location>
        <begin position="91"/>
        <end position="111"/>
    </location>
</feature>
<sequence>MGRVVGKPVRWRNLRPSFPAPIVHAILAATARRRPVTETTQDTAHDTGRAGLRGENRLFAAGVGIGLIQGLLLYGLYRAADGKVWPSTDPALFGGLALAIGFAPVAALAGVGRLRWPVLAIWIGVAALTLFLLGWHDVARRVLAPYDQAPFLKFPVMAFSAAALFIAHHLLTPAVRARRWVVDYHQYFDVAWKAGVQLALSLGFTGAFWILLQLGAALFDLIGLKFLTELVRSAWFALPVTCTAFAIAVQLTDVRDGLIRGVRTVALMLLSWLLLVITVLTAGFLAALPFTGLEPLWATRSATAMILAAAAALIILINTAYQDGQPDNLPPLVLQIATRVASVLVAPLVVLAIWGLSLRIGQHGLTPDRIIAAACALVGLVYAGGYLFAAVRPGAWMKPLERTNVVAAVLSVLVILALFSPLLDPTRLSVADQVARLERGKVAPADFDYSFLRFDSGKAGRAALDGLIGSNDAETARLAREAKASDVRSAYSPDEKRELARQVKIEPVAGQTLPPDFMAQIQSQPDLALNCRADETCVLRTVDLDGDGRQDVLLASRTAILGFTAGEDGRWNLQARYNATCGNTASTDLRAALRTGVETAPVPLPNLIVNGRRLQLGQEVRCDTKGAR</sequence>
<evidence type="ECO:0000313" key="3">
    <source>
        <dbReference type="Proteomes" id="UP000824334"/>
    </source>
</evidence>
<reference evidence="2 3" key="1">
    <citation type="submission" date="2021-07" db="EMBL/GenBank/DDBJ databases">
        <title>Isolation and characterization of bacteria from a gold mining with a capacity of golden bioaccumulation.</title>
        <authorList>
            <person name="Yang X.J."/>
        </authorList>
    </citation>
    <scope>NUCLEOTIDE SEQUENCE [LARGE SCALE GENOMIC DNA]</scope>
    <source>
        <strain evidence="2 3">Au29</strain>
    </source>
</reference>